<dbReference type="GO" id="GO:0016746">
    <property type="term" value="F:acyltransferase activity"/>
    <property type="evidence" value="ECO:0007669"/>
    <property type="project" value="UniProtKB-KW"/>
</dbReference>
<name>A0ABV7GIY9_9RHOB</name>
<dbReference type="RefSeq" id="WP_275632197.1">
    <property type="nucleotide sequence ID" value="NZ_JARGYD010000002.1"/>
</dbReference>
<organism evidence="2 3">
    <name type="scientific">Psychromarinibacter halotolerans</name>
    <dbReference type="NCBI Taxonomy" id="1775175"/>
    <lineage>
        <taxon>Bacteria</taxon>
        <taxon>Pseudomonadati</taxon>
        <taxon>Pseudomonadota</taxon>
        <taxon>Alphaproteobacteria</taxon>
        <taxon>Rhodobacterales</taxon>
        <taxon>Paracoccaceae</taxon>
        <taxon>Psychromarinibacter</taxon>
    </lineage>
</organism>
<dbReference type="PANTHER" id="PTHR43138:SF1">
    <property type="entry name" value="N-ACETYLTRANSFERASE ACA1"/>
    <property type="match status" value="1"/>
</dbReference>
<evidence type="ECO:0000259" key="1">
    <source>
        <dbReference type="PROSITE" id="PS51186"/>
    </source>
</evidence>
<dbReference type="Proteomes" id="UP001595632">
    <property type="component" value="Unassembled WGS sequence"/>
</dbReference>
<dbReference type="SUPFAM" id="SSF55729">
    <property type="entry name" value="Acyl-CoA N-acyltransferases (Nat)"/>
    <property type="match status" value="1"/>
</dbReference>
<gene>
    <name evidence="2" type="ORF">ACFOGP_02435</name>
</gene>
<dbReference type="EC" id="2.3.-.-" evidence="2"/>
<reference evidence="3" key="1">
    <citation type="journal article" date="2019" name="Int. J. Syst. Evol. Microbiol.">
        <title>The Global Catalogue of Microorganisms (GCM) 10K type strain sequencing project: providing services to taxonomists for standard genome sequencing and annotation.</title>
        <authorList>
            <consortium name="The Broad Institute Genomics Platform"/>
            <consortium name="The Broad Institute Genome Sequencing Center for Infectious Disease"/>
            <person name="Wu L."/>
            <person name="Ma J."/>
        </authorList>
    </citation>
    <scope>NUCLEOTIDE SEQUENCE [LARGE SCALE GENOMIC DNA]</scope>
    <source>
        <strain evidence="3">KCTC 52366</strain>
    </source>
</reference>
<sequence length="164" mass="17727">MSDVVEIRPFAAADAAAVWNILRPIFRAGDTYAVDPDISEPDALAYWTANHCFVAEAGGEVLGTYYLKTNQPGGGAHVCNCGFATSPSARGRGIARAMLTHSLDRAVALGYRAMQFNFVLASNTRAVDTWQRAGFDVVGRLPKAFLHPEQGYVDALVMFRDLTG</sequence>
<keyword evidence="2" id="KW-0012">Acyltransferase</keyword>
<dbReference type="Gene3D" id="3.40.630.30">
    <property type="match status" value="1"/>
</dbReference>
<dbReference type="CDD" id="cd04301">
    <property type="entry name" value="NAT_SF"/>
    <property type="match status" value="1"/>
</dbReference>
<accession>A0ABV7GIY9</accession>
<keyword evidence="3" id="KW-1185">Reference proteome</keyword>
<dbReference type="InterPro" id="IPR000182">
    <property type="entry name" value="GNAT_dom"/>
</dbReference>
<proteinExistence type="predicted"/>
<dbReference type="Pfam" id="PF00583">
    <property type="entry name" value="Acetyltransf_1"/>
    <property type="match status" value="1"/>
</dbReference>
<evidence type="ECO:0000313" key="2">
    <source>
        <dbReference type="EMBL" id="MFC3141544.1"/>
    </source>
</evidence>
<dbReference type="InterPro" id="IPR052742">
    <property type="entry name" value="Mito_N-acetyltransferase"/>
</dbReference>
<protein>
    <submittedName>
        <fullName evidence="2">GNAT family N-acetyltransferase</fullName>
        <ecNumber evidence="2">2.3.-.-</ecNumber>
    </submittedName>
</protein>
<evidence type="ECO:0000313" key="3">
    <source>
        <dbReference type="Proteomes" id="UP001595632"/>
    </source>
</evidence>
<dbReference type="PANTHER" id="PTHR43138">
    <property type="entry name" value="ACETYLTRANSFERASE, GNAT FAMILY"/>
    <property type="match status" value="1"/>
</dbReference>
<dbReference type="EMBL" id="JBHRTB010000010">
    <property type="protein sequence ID" value="MFC3141544.1"/>
    <property type="molecule type" value="Genomic_DNA"/>
</dbReference>
<keyword evidence="2" id="KW-0808">Transferase</keyword>
<dbReference type="InterPro" id="IPR016181">
    <property type="entry name" value="Acyl_CoA_acyltransferase"/>
</dbReference>
<feature type="domain" description="N-acetyltransferase" evidence="1">
    <location>
        <begin position="5"/>
        <end position="163"/>
    </location>
</feature>
<comment type="caution">
    <text evidence="2">The sequence shown here is derived from an EMBL/GenBank/DDBJ whole genome shotgun (WGS) entry which is preliminary data.</text>
</comment>
<dbReference type="PROSITE" id="PS51186">
    <property type="entry name" value="GNAT"/>
    <property type="match status" value="1"/>
</dbReference>